<comment type="subcellular location">
    <subcellularLocation>
        <location evidence="1">Nucleus</location>
    </subcellularLocation>
</comment>
<evidence type="ECO:0000256" key="1">
    <source>
        <dbReference type="ARBA" id="ARBA00004123"/>
    </source>
</evidence>
<dbReference type="EMBL" id="BSXT01019190">
    <property type="protein sequence ID" value="GMG18015.1"/>
    <property type="molecule type" value="Genomic_DNA"/>
</dbReference>
<dbReference type="InterPro" id="IPR008906">
    <property type="entry name" value="HATC_C_dom"/>
</dbReference>
<dbReference type="GO" id="GO:0005634">
    <property type="term" value="C:nucleus"/>
    <property type="evidence" value="ECO:0007669"/>
    <property type="project" value="UniProtKB-SubCell"/>
</dbReference>
<accession>A0A9W7DB23</accession>
<keyword evidence="8" id="KW-1185">Reference proteome</keyword>
<dbReference type="InterPro" id="IPR012337">
    <property type="entry name" value="RNaseH-like_sf"/>
</dbReference>
<keyword evidence="2" id="KW-0479">Metal-binding</keyword>
<name>A0A9W7DB23_9STRA</name>
<dbReference type="GO" id="GO:0008270">
    <property type="term" value="F:zinc ion binding"/>
    <property type="evidence" value="ECO:0007669"/>
    <property type="project" value="UniProtKB-KW"/>
</dbReference>
<evidence type="ECO:0000256" key="3">
    <source>
        <dbReference type="ARBA" id="ARBA00022771"/>
    </source>
</evidence>
<gene>
    <name evidence="7" type="ORF">Pfra01_003050200</name>
</gene>
<keyword evidence="5" id="KW-0539">Nucleus</keyword>
<evidence type="ECO:0000313" key="8">
    <source>
        <dbReference type="Proteomes" id="UP001165121"/>
    </source>
</evidence>
<evidence type="ECO:0000259" key="6">
    <source>
        <dbReference type="Pfam" id="PF05699"/>
    </source>
</evidence>
<dbReference type="Proteomes" id="UP001165121">
    <property type="component" value="Unassembled WGS sequence"/>
</dbReference>
<keyword evidence="3" id="KW-0863">Zinc-finger</keyword>
<evidence type="ECO:0000256" key="4">
    <source>
        <dbReference type="ARBA" id="ARBA00022833"/>
    </source>
</evidence>
<evidence type="ECO:0000256" key="2">
    <source>
        <dbReference type="ARBA" id="ARBA00022723"/>
    </source>
</evidence>
<evidence type="ECO:0000313" key="7">
    <source>
        <dbReference type="EMBL" id="GMG18015.1"/>
    </source>
</evidence>
<dbReference type="Pfam" id="PF05699">
    <property type="entry name" value="Dimer_Tnp_hAT"/>
    <property type="match status" value="1"/>
</dbReference>
<keyword evidence="4" id="KW-0862">Zinc</keyword>
<dbReference type="SUPFAM" id="SSF53098">
    <property type="entry name" value="Ribonuclease H-like"/>
    <property type="match status" value="1"/>
</dbReference>
<dbReference type="OrthoDB" id="89220at2759"/>
<dbReference type="GO" id="GO:0046983">
    <property type="term" value="F:protein dimerization activity"/>
    <property type="evidence" value="ECO:0007669"/>
    <property type="project" value="InterPro"/>
</dbReference>
<dbReference type="PANTHER" id="PTHR46481:SF10">
    <property type="entry name" value="ZINC FINGER BED DOMAIN-CONTAINING PROTEIN 39"/>
    <property type="match status" value="1"/>
</dbReference>
<dbReference type="PANTHER" id="PTHR46481">
    <property type="entry name" value="ZINC FINGER BED DOMAIN-CONTAINING PROTEIN 4"/>
    <property type="match status" value="1"/>
</dbReference>
<proteinExistence type="predicted"/>
<organism evidence="7 8">
    <name type="scientific">Phytophthora fragariaefolia</name>
    <dbReference type="NCBI Taxonomy" id="1490495"/>
    <lineage>
        <taxon>Eukaryota</taxon>
        <taxon>Sar</taxon>
        <taxon>Stramenopiles</taxon>
        <taxon>Oomycota</taxon>
        <taxon>Peronosporomycetes</taxon>
        <taxon>Peronosporales</taxon>
        <taxon>Peronosporaceae</taxon>
        <taxon>Phytophthora</taxon>
    </lineage>
</organism>
<protein>
    <submittedName>
        <fullName evidence="7">Unnamed protein product</fullName>
    </submittedName>
</protein>
<sequence length="549" mass="62696">MQLEQVLEQVQQEQWRVGAIITDNAGQCRRARQILAIRWPHIVFLFCFAHDVNNLVKSVLRSSFKDIAAQAATAVKIVNTSSSKWLPRARIMMKKCYGRSLGLRTLCETRWNSMQGCFASLLRVQSALQMFYRRYETYDDFPLELHVFGNMLFWDNLKRAESVIAPLAYASYRLQRDENTVGDVVFSYRSIYEGFQQQLNDFDKLVDCVEARWAQCEQPLFMLGFALHPQYVTAARKLPNTVVSGIGALCKLAVYYYRRLFSTEDIGQIRRDMLRWMKGTLTKVKASEYPDGPWEFWETVAAERPNSLLPKLAIRVLSIAVNTATCERLFSSLGSIHSPKRSQMDASKALDFHIVSQYVSRRNVKSEMSDPRKKLLISPIEKQIIHDNESIRSPSPQRVLEDVEEASDIEDPGDCVEGAPILSTWNEYLSEVFEDSEIDAGYLENALNSSNNGVGISNNSSEAYSDSEDEFEEIATPAKPAFPASNDRTFPQEDLVLKGFRGQKMTLTELFFAIARPMKSSNTRVVEYASESHLRFFTPPLFRKNPHRG</sequence>
<dbReference type="AlphaFoldDB" id="A0A9W7DB23"/>
<evidence type="ECO:0000256" key="5">
    <source>
        <dbReference type="ARBA" id="ARBA00023242"/>
    </source>
</evidence>
<reference evidence="7" key="1">
    <citation type="submission" date="2023-04" db="EMBL/GenBank/DDBJ databases">
        <title>Phytophthora fragariaefolia NBRC 109709.</title>
        <authorList>
            <person name="Ichikawa N."/>
            <person name="Sato H."/>
            <person name="Tonouchi N."/>
        </authorList>
    </citation>
    <scope>NUCLEOTIDE SEQUENCE</scope>
    <source>
        <strain evidence="7">NBRC 109709</strain>
    </source>
</reference>
<feature type="domain" description="HAT C-terminal dimerisation" evidence="6">
    <location>
        <begin position="293"/>
        <end position="348"/>
    </location>
</feature>
<comment type="caution">
    <text evidence="7">The sequence shown here is derived from an EMBL/GenBank/DDBJ whole genome shotgun (WGS) entry which is preliminary data.</text>
</comment>
<dbReference type="InterPro" id="IPR052035">
    <property type="entry name" value="ZnF_BED_domain_contain"/>
</dbReference>